<evidence type="ECO:0000259" key="9">
    <source>
        <dbReference type="SMART" id="SM00934"/>
    </source>
</evidence>
<dbReference type="CDD" id="cd04725">
    <property type="entry name" value="OMP_decarboxylase_like"/>
    <property type="match status" value="1"/>
</dbReference>
<evidence type="ECO:0000256" key="6">
    <source>
        <dbReference type="ARBA" id="ARBA00022975"/>
    </source>
</evidence>
<dbReference type="GO" id="GO:0006207">
    <property type="term" value="P:'de novo' pyrimidine nucleobase biosynthetic process"/>
    <property type="evidence" value="ECO:0007669"/>
    <property type="project" value="InterPro"/>
</dbReference>
<proteinExistence type="inferred from homology"/>
<evidence type="ECO:0000256" key="3">
    <source>
        <dbReference type="ARBA" id="ARBA00012321"/>
    </source>
</evidence>
<dbReference type="NCBIfam" id="NF001273">
    <property type="entry name" value="PRK00230.1"/>
    <property type="match status" value="1"/>
</dbReference>
<dbReference type="AlphaFoldDB" id="A0A3B0ZGH8"/>
<reference evidence="10" key="1">
    <citation type="submission" date="2018-06" db="EMBL/GenBank/DDBJ databases">
        <authorList>
            <person name="Zhirakovskaya E."/>
        </authorList>
    </citation>
    <scope>NUCLEOTIDE SEQUENCE</scope>
</reference>
<dbReference type="Pfam" id="PF00215">
    <property type="entry name" value="OMPdecase"/>
    <property type="match status" value="1"/>
</dbReference>
<evidence type="ECO:0000256" key="1">
    <source>
        <dbReference type="ARBA" id="ARBA00004861"/>
    </source>
</evidence>
<keyword evidence="6" id="KW-0665">Pyrimidine biosynthesis</keyword>
<dbReference type="GO" id="GO:0044205">
    <property type="term" value="P:'de novo' UMP biosynthetic process"/>
    <property type="evidence" value="ECO:0007669"/>
    <property type="project" value="UniProtKB-UniPathway"/>
</dbReference>
<dbReference type="Gene3D" id="3.20.20.70">
    <property type="entry name" value="Aldolase class I"/>
    <property type="match status" value="1"/>
</dbReference>
<gene>
    <name evidence="10" type="ORF">MNBD_GAMMA17-1886</name>
</gene>
<dbReference type="GO" id="GO:0004590">
    <property type="term" value="F:orotidine-5'-phosphate decarboxylase activity"/>
    <property type="evidence" value="ECO:0007669"/>
    <property type="project" value="UniProtKB-EC"/>
</dbReference>
<dbReference type="InterPro" id="IPR013785">
    <property type="entry name" value="Aldolase_TIM"/>
</dbReference>
<feature type="domain" description="Orotidine 5'-phosphate decarboxylase" evidence="9">
    <location>
        <begin position="14"/>
        <end position="234"/>
    </location>
</feature>
<comment type="subunit">
    <text evidence="2">Homodimer.</text>
</comment>
<evidence type="ECO:0000256" key="5">
    <source>
        <dbReference type="ARBA" id="ARBA00022793"/>
    </source>
</evidence>
<name>A0A3B0ZGH8_9ZZZZ</name>
<dbReference type="InterPro" id="IPR001754">
    <property type="entry name" value="OMPdeCOase_dom"/>
</dbReference>
<dbReference type="SUPFAM" id="SSF51366">
    <property type="entry name" value="Ribulose-phoshate binding barrel"/>
    <property type="match status" value="1"/>
</dbReference>
<dbReference type="EMBL" id="UOFQ01000023">
    <property type="protein sequence ID" value="VAW85399.1"/>
    <property type="molecule type" value="Genomic_DNA"/>
</dbReference>
<dbReference type="NCBIfam" id="TIGR01740">
    <property type="entry name" value="pyrF"/>
    <property type="match status" value="1"/>
</dbReference>
<dbReference type="InterPro" id="IPR014732">
    <property type="entry name" value="OMPdecase"/>
</dbReference>
<dbReference type="InterPro" id="IPR018089">
    <property type="entry name" value="OMPdecase_AS"/>
</dbReference>
<dbReference type="InterPro" id="IPR011060">
    <property type="entry name" value="RibuloseP-bd_barrel"/>
</dbReference>
<evidence type="ECO:0000256" key="2">
    <source>
        <dbReference type="ARBA" id="ARBA00011738"/>
    </source>
</evidence>
<dbReference type="SMART" id="SM00934">
    <property type="entry name" value="OMPdecase"/>
    <property type="match status" value="1"/>
</dbReference>
<accession>A0A3B0ZGH8</accession>
<keyword evidence="7 10" id="KW-0456">Lyase</keyword>
<evidence type="ECO:0000256" key="4">
    <source>
        <dbReference type="ARBA" id="ARBA00021923"/>
    </source>
</evidence>
<dbReference type="EC" id="4.1.1.23" evidence="3"/>
<keyword evidence="5" id="KW-0210">Decarboxylase</keyword>
<dbReference type="PROSITE" id="PS00156">
    <property type="entry name" value="OMPDECASE"/>
    <property type="match status" value="1"/>
</dbReference>
<dbReference type="PANTHER" id="PTHR32119:SF2">
    <property type="entry name" value="OROTIDINE 5'-PHOSPHATE DECARBOXYLASE"/>
    <property type="match status" value="1"/>
</dbReference>
<dbReference type="PANTHER" id="PTHR32119">
    <property type="entry name" value="OROTIDINE 5'-PHOSPHATE DECARBOXYLASE"/>
    <property type="match status" value="1"/>
</dbReference>
<dbReference type="InterPro" id="IPR047596">
    <property type="entry name" value="OMPdecase_bac"/>
</dbReference>
<evidence type="ECO:0000313" key="10">
    <source>
        <dbReference type="EMBL" id="VAW85399.1"/>
    </source>
</evidence>
<sequence length="246" mass="26046">MVSEKEKKIADPKCVIVALDFSDSGEVLELVSGLDPNSCRLKVGKELYTQCGPALVERLAADGFDVFLDLKFHDIPNTVAGACAAAADLGVWMVNVHALGGRRMMEAAREVVEQKSHQPLLIAVTILTSMGEGDLHEIGLAGSAENNVIRLAKLAEQSGLNGVVCSPLEVKVLNRQCGGEFNFVTPGIRPAGTAVNDQKRVTTPVDALNLGSNYLVIGRPITAAVDPLVALQAINSDIKSSFILST</sequence>
<comment type="pathway">
    <text evidence="1">Pyrimidine metabolism; UMP biosynthesis via de novo pathway; UMP from orotate: step 2/2.</text>
</comment>
<dbReference type="FunFam" id="3.20.20.70:FF:000015">
    <property type="entry name" value="Orotidine 5'-phosphate decarboxylase"/>
    <property type="match status" value="1"/>
</dbReference>
<dbReference type="GO" id="GO:0005829">
    <property type="term" value="C:cytosol"/>
    <property type="evidence" value="ECO:0007669"/>
    <property type="project" value="TreeGrafter"/>
</dbReference>
<dbReference type="HAMAP" id="MF_01200_B">
    <property type="entry name" value="OMPdecase_type1_B"/>
    <property type="match status" value="1"/>
</dbReference>
<protein>
    <recommendedName>
        <fullName evidence="4">Orotidine 5'-phosphate decarboxylase</fullName>
        <ecNumber evidence="3">4.1.1.23</ecNumber>
    </recommendedName>
    <alternativeName>
        <fullName evidence="8">OMP decarboxylase</fullName>
    </alternativeName>
</protein>
<evidence type="ECO:0000256" key="8">
    <source>
        <dbReference type="ARBA" id="ARBA00033428"/>
    </source>
</evidence>
<organism evidence="10">
    <name type="scientific">hydrothermal vent metagenome</name>
    <dbReference type="NCBI Taxonomy" id="652676"/>
    <lineage>
        <taxon>unclassified sequences</taxon>
        <taxon>metagenomes</taxon>
        <taxon>ecological metagenomes</taxon>
    </lineage>
</organism>
<evidence type="ECO:0000256" key="7">
    <source>
        <dbReference type="ARBA" id="ARBA00023239"/>
    </source>
</evidence>
<dbReference type="UniPathway" id="UPA00070">
    <property type="reaction ID" value="UER00120"/>
</dbReference>